<dbReference type="EMBL" id="FQVC01000007">
    <property type="protein sequence ID" value="SHF37379.1"/>
    <property type="molecule type" value="Genomic_DNA"/>
</dbReference>
<keyword evidence="5 6" id="KW-0411">Iron-sulfur</keyword>
<gene>
    <name evidence="9" type="ORF">SAMN02745223_02420</name>
    <name evidence="8" type="ORF">VW29_04545</name>
</gene>
<dbReference type="Proteomes" id="UP000184533">
    <property type="component" value="Unassembled WGS sequence"/>
</dbReference>
<dbReference type="GO" id="GO:0005524">
    <property type="term" value="F:ATP binding"/>
    <property type="evidence" value="ECO:0007669"/>
    <property type="project" value="UniProtKB-UniRule"/>
</dbReference>
<feature type="compositionally biased region" description="Low complexity" evidence="7">
    <location>
        <begin position="86"/>
        <end position="96"/>
    </location>
</feature>
<dbReference type="HAMAP" id="MF_02040">
    <property type="entry name" value="Mrp_NBP35"/>
    <property type="match status" value="1"/>
</dbReference>
<dbReference type="InterPro" id="IPR033756">
    <property type="entry name" value="YlxH/NBP35"/>
</dbReference>
<sequence length="358" mass="36544">MADTELAASIKSALDAVEIPGGGALSGYAGLSEIIITTHAVAFAIAVAPGMEAAFGPAREAAQQAAQAAAPGRKIMVSLTSDKAPATGQAAAQGRPGPAPKTPVPGVKRIIAVGSGKGGVGKSTTAVNIALALQAEGLRVGVLDADLYGPSIPKLLGIEGKPAVREDGIFSPHTAFGLKAMSIGSMLNPDQAVVWRGPMATSALRQLLRETDWGGLDILVVDLPPGTGDIHISLFQQAEVDGVVIVSTPQELALIDAKKAIDMLRRLNVPLLGLVENMSYFIAPDTGTRYDIFGSGGAEAAAASLDMPFLGAVPLVMSIRENSDSGQPPVVSDPTGPEAEAFRAIVRNILAATPALRA</sequence>
<accession>A0A0F5LUF3</accession>
<comment type="function">
    <text evidence="6">Binds and transfers iron-sulfur (Fe-S) clusters to target apoproteins. Can hydrolyze ATP.</text>
</comment>
<keyword evidence="6" id="KW-0378">Hydrolase</keyword>
<dbReference type="InterPro" id="IPR044304">
    <property type="entry name" value="NUBPL-like"/>
</dbReference>
<dbReference type="RefSeq" id="WP_046134114.1">
    <property type="nucleotide sequence ID" value="NZ_FQVC01000007.1"/>
</dbReference>
<dbReference type="STRING" id="1121477.SAMN02745223_02420"/>
<reference evidence="8 10" key="1">
    <citation type="submission" date="2015-03" db="EMBL/GenBank/DDBJ databases">
        <authorList>
            <person name="Hassan Y.I."/>
            <person name="Lepp D."/>
            <person name="Zhou T."/>
        </authorList>
    </citation>
    <scope>NUCLEOTIDE SEQUENCE [LARGE SCALE GENOMIC DNA]</scope>
    <source>
        <strain evidence="8 10">DSM 17137</strain>
    </source>
</reference>
<keyword evidence="2 6" id="KW-0547">Nucleotide-binding</keyword>
<dbReference type="Gene3D" id="3.40.50.300">
    <property type="entry name" value="P-loop containing nucleotide triphosphate hydrolases"/>
    <property type="match status" value="1"/>
</dbReference>
<dbReference type="InterPro" id="IPR027417">
    <property type="entry name" value="P-loop_NTPase"/>
</dbReference>
<protein>
    <recommendedName>
        <fullName evidence="6">Iron-sulfur cluster carrier protein</fullName>
    </recommendedName>
</protein>
<evidence type="ECO:0000256" key="5">
    <source>
        <dbReference type="ARBA" id="ARBA00023014"/>
    </source>
</evidence>
<evidence type="ECO:0000256" key="1">
    <source>
        <dbReference type="ARBA" id="ARBA00022723"/>
    </source>
</evidence>
<dbReference type="GO" id="GO:0046872">
    <property type="term" value="F:metal ion binding"/>
    <property type="evidence" value="ECO:0007669"/>
    <property type="project" value="UniProtKB-KW"/>
</dbReference>
<evidence type="ECO:0000313" key="10">
    <source>
        <dbReference type="Proteomes" id="UP000033608"/>
    </source>
</evidence>
<dbReference type="InterPro" id="IPR019591">
    <property type="entry name" value="Mrp/NBP35_ATP-bd"/>
</dbReference>
<keyword evidence="10" id="KW-1185">Reference proteome</keyword>
<organism evidence="8 10">
    <name type="scientific">Devosia limi DSM 17137</name>
    <dbReference type="NCBI Taxonomy" id="1121477"/>
    <lineage>
        <taxon>Bacteria</taxon>
        <taxon>Pseudomonadati</taxon>
        <taxon>Pseudomonadota</taxon>
        <taxon>Alphaproteobacteria</taxon>
        <taxon>Hyphomicrobiales</taxon>
        <taxon>Devosiaceae</taxon>
        <taxon>Devosia</taxon>
    </lineage>
</organism>
<evidence type="ECO:0000256" key="7">
    <source>
        <dbReference type="SAM" id="MobiDB-lite"/>
    </source>
</evidence>
<evidence type="ECO:0000256" key="4">
    <source>
        <dbReference type="ARBA" id="ARBA00023004"/>
    </source>
</evidence>
<evidence type="ECO:0000313" key="11">
    <source>
        <dbReference type="Proteomes" id="UP000184533"/>
    </source>
</evidence>
<dbReference type="GO" id="GO:0016226">
    <property type="term" value="P:iron-sulfur cluster assembly"/>
    <property type="evidence" value="ECO:0007669"/>
    <property type="project" value="InterPro"/>
</dbReference>
<evidence type="ECO:0000256" key="3">
    <source>
        <dbReference type="ARBA" id="ARBA00022840"/>
    </source>
</evidence>
<proteinExistence type="inferred from homology"/>
<evidence type="ECO:0000256" key="6">
    <source>
        <dbReference type="HAMAP-Rule" id="MF_02040"/>
    </source>
</evidence>
<dbReference type="AlphaFoldDB" id="A0A0F5LUF3"/>
<keyword evidence="3 6" id="KW-0067">ATP-binding</keyword>
<evidence type="ECO:0000313" key="8">
    <source>
        <dbReference type="EMBL" id="KKB86010.1"/>
    </source>
</evidence>
<dbReference type="Pfam" id="PF10609">
    <property type="entry name" value="ParA"/>
    <property type="match status" value="1"/>
</dbReference>
<dbReference type="PANTHER" id="PTHR42961">
    <property type="entry name" value="IRON-SULFUR PROTEIN NUBPL"/>
    <property type="match status" value="1"/>
</dbReference>
<feature type="region of interest" description="Disordered" evidence="7">
    <location>
        <begin position="86"/>
        <end position="105"/>
    </location>
</feature>
<dbReference type="OrthoDB" id="9809679at2"/>
<reference evidence="9 11" key="2">
    <citation type="submission" date="2016-11" db="EMBL/GenBank/DDBJ databases">
        <authorList>
            <person name="Jaros S."/>
            <person name="Januszkiewicz K."/>
            <person name="Wedrychowicz H."/>
        </authorList>
    </citation>
    <scope>NUCLEOTIDE SEQUENCE [LARGE SCALE GENOMIC DNA]</scope>
    <source>
        <strain evidence="9 11">DSM 17137</strain>
    </source>
</reference>
<dbReference type="CDD" id="cd02037">
    <property type="entry name" value="Mrp_NBP35"/>
    <property type="match status" value="1"/>
</dbReference>
<evidence type="ECO:0000313" key="9">
    <source>
        <dbReference type="EMBL" id="SHF37379.1"/>
    </source>
</evidence>
<dbReference type="SUPFAM" id="SSF52540">
    <property type="entry name" value="P-loop containing nucleoside triphosphate hydrolases"/>
    <property type="match status" value="1"/>
</dbReference>
<keyword evidence="4 6" id="KW-0408">Iron</keyword>
<dbReference type="PANTHER" id="PTHR42961:SF2">
    <property type="entry name" value="IRON-SULFUR PROTEIN NUBPL"/>
    <property type="match status" value="1"/>
</dbReference>
<name>A0A0F5LUF3_9HYPH</name>
<dbReference type="GO" id="GO:0016887">
    <property type="term" value="F:ATP hydrolysis activity"/>
    <property type="evidence" value="ECO:0007669"/>
    <property type="project" value="UniProtKB-UniRule"/>
</dbReference>
<comment type="subunit">
    <text evidence="6">Homodimer.</text>
</comment>
<comment type="similarity">
    <text evidence="6">Belongs to the Mrp/NBP35 ATP-binding proteins family.</text>
</comment>
<evidence type="ECO:0000256" key="2">
    <source>
        <dbReference type="ARBA" id="ARBA00022741"/>
    </source>
</evidence>
<dbReference type="Proteomes" id="UP000033608">
    <property type="component" value="Unassembled WGS sequence"/>
</dbReference>
<keyword evidence="1 6" id="KW-0479">Metal-binding</keyword>
<feature type="binding site" evidence="6">
    <location>
        <begin position="116"/>
        <end position="123"/>
    </location>
    <ligand>
        <name>ATP</name>
        <dbReference type="ChEBI" id="CHEBI:30616"/>
    </ligand>
</feature>
<dbReference type="EMBL" id="LAJF01000042">
    <property type="protein sequence ID" value="KKB86010.1"/>
    <property type="molecule type" value="Genomic_DNA"/>
</dbReference>
<dbReference type="FunFam" id="3.40.50.300:FF:001278">
    <property type="entry name" value="Iron-sulfur cluster carrier protein"/>
    <property type="match status" value="1"/>
</dbReference>
<dbReference type="GO" id="GO:0051539">
    <property type="term" value="F:4 iron, 4 sulfur cluster binding"/>
    <property type="evidence" value="ECO:0007669"/>
    <property type="project" value="TreeGrafter"/>
</dbReference>
<dbReference type="PATRIC" id="fig|1121477.3.peg.1988"/>
<dbReference type="GO" id="GO:0140663">
    <property type="term" value="F:ATP-dependent FeS chaperone activity"/>
    <property type="evidence" value="ECO:0007669"/>
    <property type="project" value="InterPro"/>
</dbReference>